<dbReference type="OrthoDB" id="9799970at2"/>
<dbReference type="GO" id="GO:0008233">
    <property type="term" value="F:peptidase activity"/>
    <property type="evidence" value="ECO:0007669"/>
    <property type="project" value="InterPro"/>
</dbReference>
<dbReference type="SUPFAM" id="SSF55166">
    <property type="entry name" value="Hedgehog/DD-peptidase"/>
    <property type="match status" value="1"/>
</dbReference>
<dbReference type="CDD" id="cd14845">
    <property type="entry name" value="L-Ala-D-Glu_peptidase_like"/>
    <property type="match status" value="1"/>
</dbReference>
<dbReference type="EMBL" id="CP031188">
    <property type="protein sequence ID" value="AXG73930.1"/>
    <property type="molecule type" value="Genomic_DNA"/>
</dbReference>
<dbReference type="InterPro" id="IPR039561">
    <property type="entry name" value="Peptidase_M15C"/>
</dbReference>
<organism evidence="2 3">
    <name type="scientific">Flavobacterium arcticum</name>
    <dbReference type="NCBI Taxonomy" id="1784713"/>
    <lineage>
        <taxon>Bacteria</taxon>
        <taxon>Pseudomonadati</taxon>
        <taxon>Bacteroidota</taxon>
        <taxon>Flavobacteriia</taxon>
        <taxon>Flavobacteriales</taxon>
        <taxon>Flavobacteriaceae</taxon>
        <taxon>Flavobacterium</taxon>
    </lineage>
</organism>
<protein>
    <submittedName>
        <fullName evidence="2">M15 family peptidase</fullName>
    </submittedName>
</protein>
<gene>
    <name evidence="2" type="ORF">DVK85_06605</name>
</gene>
<dbReference type="Pfam" id="PF13539">
    <property type="entry name" value="Peptidase_M15_4"/>
    <property type="match status" value="1"/>
</dbReference>
<dbReference type="AlphaFoldDB" id="A0A345HBH0"/>
<evidence type="ECO:0000259" key="1">
    <source>
        <dbReference type="Pfam" id="PF13539"/>
    </source>
</evidence>
<dbReference type="InterPro" id="IPR009045">
    <property type="entry name" value="Zn_M74/Hedgehog-like"/>
</dbReference>
<sequence length="176" mass="20366">MDQLTIERIKMLHPSMRNEVLEAYKYVNNKLLGKGVRLRFSSTLRTAEEQAELYAQGRTKPGNKVTNAKAWQSIHNYGLAIDILILLDKDGNGTFESASWNRKSDNDNDGTADWMEAINHFKAIGWSWGGDWKSFKDYPHLEKTFGNTWRTLKAKIDNEDFFTETIDGKIYQWVNL</sequence>
<dbReference type="Gene3D" id="3.30.1380.10">
    <property type="match status" value="1"/>
</dbReference>
<evidence type="ECO:0000313" key="3">
    <source>
        <dbReference type="Proteomes" id="UP000253951"/>
    </source>
</evidence>
<accession>A0A345HBH0</accession>
<proteinExistence type="predicted"/>
<keyword evidence="3" id="KW-1185">Reference proteome</keyword>
<reference evidence="2 3" key="1">
    <citation type="submission" date="2018-07" db="EMBL/GenBank/DDBJ databases">
        <title>Complete genome sequence of Flavobacterium arcticum type strain SM1502T.</title>
        <authorList>
            <person name="Li Y."/>
            <person name="Li D.-D."/>
        </authorList>
    </citation>
    <scope>NUCLEOTIDE SEQUENCE [LARGE SCALE GENOMIC DNA]</scope>
    <source>
        <strain evidence="2 3">SM1502</strain>
    </source>
</reference>
<name>A0A345HBH0_9FLAO</name>
<evidence type="ECO:0000313" key="2">
    <source>
        <dbReference type="EMBL" id="AXG73930.1"/>
    </source>
</evidence>
<dbReference type="KEGG" id="fat:DVK85_06605"/>
<dbReference type="RefSeq" id="WP_114677689.1">
    <property type="nucleotide sequence ID" value="NZ_CP031188.1"/>
</dbReference>
<feature type="domain" description="Peptidase M15C" evidence="1">
    <location>
        <begin position="67"/>
        <end position="142"/>
    </location>
</feature>
<dbReference type="Proteomes" id="UP000253951">
    <property type="component" value="Chromosome"/>
</dbReference>